<evidence type="ECO:0000313" key="2">
    <source>
        <dbReference type="Proteomes" id="UP000253782"/>
    </source>
</evidence>
<sequence length="235" mass="24562">MVCADDAVYLVTDKHVVTLDVAGHVRSKPLLGEPPHGPVSSSYADQASVYVGINAGEWGGGLFRIDVASGQSIHIDLGGKEQSCQKAKNPVCGPVTGIAAMPGKPGCIAVSVGLVHFMTSGGIAELCGDYASRFYVQGFTSSLWASLAKRQSEKGSLETVAFFGVVADNDKLLGVAVGHVYAFDGHGKATENELPSMKLVGGIRVSFSHAGLVFVMTDINQRRSVSGPVPMIVTR</sequence>
<organism evidence="1 2">
    <name type="scientific">Dyella tabacisoli</name>
    <dbReference type="NCBI Taxonomy" id="2282381"/>
    <lineage>
        <taxon>Bacteria</taxon>
        <taxon>Pseudomonadati</taxon>
        <taxon>Pseudomonadota</taxon>
        <taxon>Gammaproteobacteria</taxon>
        <taxon>Lysobacterales</taxon>
        <taxon>Rhodanobacteraceae</taxon>
        <taxon>Dyella</taxon>
    </lineage>
</organism>
<gene>
    <name evidence="1" type="ORF">DVJ77_10130</name>
</gene>
<keyword evidence="2" id="KW-1185">Reference proteome</keyword>
<reference evidence="1 2" key="1">
    <citation type="submission" date="2018-07" db="EMBL/GenBank/DDBJ databases">
        <title>Dyella tabacisoli L4-6T, whole genome shotgun sequence.</title>
        <authorList>
            <person name="Zhou X.-K."/>
            <person name="Li W.-J."/>
            <person name="Duan Y.-Q."/>
        </authorList>
    </citation>
    <scope>NUCLEOTIDE SEQUENCE [LARGE SCALE GENOMIC DNA]</scope>
    <source>
        <strain evidence="1 2">L4-6</strain>
    </source>
</reference>
<dbReference type="EMBL" id="QQAH01000009">
    <property type="protein sequence ID" value="RDD81529.1"/>
    <property type="molecule type" value="Genomic_DNA"/>
</dbReference>
<name>A0A369UT58_9GAMM</name>
<accession>A0A369UT58</accession>
<dbReference type="OrthoDB" id="5959900at2"/>
<evidence type="ECO:0000313" key="1">
    <source>
        <dbReference type="EMBL" id="RDD81529.1"/>
    </source>
</evidence>
<dbReference type="AlphaFoldDB" id="A0A369UT58"/>
<proteinExistence type="predicted"/>
<dbReference type="Proteomes" id="UP000253782">
    <property type="component" value="Unassembled WGS sequence"/>
</dbReference>
<protein>
    <submittedName>
        <fullName evidence="1">Uncharacterized protein</fullName>
    </submittedName>
</protein>
<comment type="caution">
    <text evidence="1">The sequence shown here is derived from an EMBL/GenBank/DDBJ whole genome shotgun (WGS) entry which is preliminary data.</text>
</comment>